<dbReference type="GeneID" id="25989480"/>
<evidence type="ECO:0000313" key="2">
    <source>
        <dbReference type="EMBL" id="EJT45522.1"/>
    </source>
</evidence>
<feature type="compositionally biased region" description="Low complexity" evidence="1">
    <location>
        <begin position="1"/>
        <end position="27"/>
    </location>
</feature>
<reference evidence="2 3" key="1">
    <citation type="journal article" date="2012" name="Eukaryot. Cell">
        <title>Draft genome sequence of CBS 2479, the standard type strain of Trichosporon asahii.</title>
        <authorList>
            <person name="Yang R.Y."/>
            <person name="Li H.T."/>
            <person name="Zhu H."/>
            <person name="Zhou G.P."/>
            <person name="Wang M."/>
            <person name="Wang L."/>
        </authorList>
    </citation>
    <scope>NUCLEOTIDE SEQUENCE [LARGE SCALE GENOMIC DNA]</scope>
    <source>
        <strain evidence="3">ATCC 90039 / CBS 2479 / JCM 2466 / KCTC 7840 / NCYC 2677 / UAMH 7654</strain>
    </source>
</reference>
<organism evidence="2 3">
    <name type="scientific">Trichosporon asahii var. asahii (strain ATCC 90039 / CBS 2479 / JCM 2466 / KCTC 7840 / NBRC 103889/ NCYC 2677 / UAMH 7654)</name>
    <name type="common">Yeast</name>
    <dbReference type="NCBI Taxonomy" id="1186058"/>
    <lineage>
        <taxon>Eukaryota</taxon>
        <taxon>Fungi</taxon>
        <taxon>Dikarya</taxon>
        <taxon>Basidiomycota</taxon>
        <taxon>Agaricomycotina</taxon>
        <taxon>Tremellomycetes</taxon>
        <taxon>Trichosporonales</taxon>
        <taxon>Trichosporonaceae</taxon>
        <taxon>Trichosporon</taxon>
    </lineage>
</organism>
<dbReference type="EMBL" id="ALBS01000324">
    <property type="protein sequence ID" value="EJT45522.1"/>
    <property type="molecule type" value="Genomic_DNA"/>
</dbReference>
<sequence>MTATAAALSTPATPATLARTTDLAPAASGDEPAPANVANAMTLTLAASATTILPVLQLLLRAAWRPPQIPHTPARLRHQGSDEDHFAAEPAAGHDHTPTEAPMSDDDAVHVRRVE</sequence>
<dbReference type="AlphaFoldDB" id="J6ES38"/>
<name>J6ES38_TRIAS</name>
<accession>J6ES38</accession>
<evidence type="ECO:0000256" key="1">
    <source>
        <dbReference type="SAM" id="MobiDB-lite"/>
    </source>
</evidence>
<dbReference type="HOGENOM" id="CLU_2110666_0_0_1"/>
<gene>
    <name evidence="2" type="ORF">A1Q1_05968</name>
</gene>
<dbReference type="Proteomes" id="UP000002748">
    <property type="component" value="Unassembled WGS sequence"/>
</dbReference>
<feature type="region of interest" description="Disordered" evidence="1">
    <location>
        <begin position="1"/>
        <end position="34"/>
    </location>
</feature>
<feature type="compositionally biased region" description="Basic and acidic residues" evidence="1">
    <location>
        <begin position="79"/>
        <end position="98"/>
    </location>
</feature>
<dbReference type="RefSeq" id="XP_014176652.1">
    <property type="nucleotide sequence ID" value="XM_014321177.1"/>
</dbReference>
<proteinExistence type="predicted"/>
<protein>
    <submittedName>
        <fullName evidence="2">Uncharacterized protein</fullName>
    </submittedName>
</protein>
<feature type="region of interest" description="Disordered" evidence="1">
    <location>
        <begin position="69"/>
        <end position="115"/>
    </location>
</feature>
<evidence type="ECO:0000313" key="3">
    <source>
        <dbReference type="Proteomes" id="UP000002748"/>
    </source>
</evidence>
<comment type="caution">
    <text evidence="2">The sequence shown here is derived from an EMBL/GenBank/DDBJ whole genome shotgun (WGS) entry which is preliminary data.</text>
</comment>
<dbReference type="VEuPathDB" id="FungiDB:A1Q1_05968"/>
<dbReference type="KEGG" id="tasa:A1Q1_05968"/>